<comment type="caution">
    <text evidence="3">The sequence shown here is derived from an EMBL/GenBank/DDBJ whole genome shotgun (WGS) entry which is preliminary data.</text>
</comment>
<accession>A0ABV9EGK4</accession>
<feature type="transmembrane region" description="Helical" evidence="2">
    <location>
        <begin position="39"/>
        <end position="60"/>
    </location>
</feature>
<proteinExistence type="predicted"/>
<evidence type="ECO:0000256" key="1">
    <source>
        <dbReference type="SAM" id="MobiDB-lite"/>
    </source>
</evidence>
<dbReference type="RefSeq" id="WP_262842330.1">
    <property type="nucleotide sequence ID" value="NZ_JANZYP010000010.1"/>
</dbReference>
<keyword evidence="2" id="KW-0472">Membrane</keyword>
<reference evidence="4" key="1">
    <citation type="journal article" date="2019" name="Int. J. Syst. Evol. Microbiol.">
        <title>The Global Catalogue of Microorganisms (GCM) 10K type strain sequencing project: providing services to taxonomists for standard genome sequencing and annotation.</title>
        <authorList>
            <consortium name="The Broad Institute Genomics Platform"/>
            <consortium name="The Broad Institute Genome Sequencing Center for Infectious Disease"/>
            <person name="Wu L."/>
            <person name="Ma J."/>
        </authorList>
    </citation>
    <scope>NUCLEOTIDE SEQUENCE [LARGE SCALE GENOMIC DNA]</scope>
    <source>
        <strain evidence="4">CCUG 49560</strain>
    </source>
</reference>
<feature type="transmembrane region" description="Helical" evidence="2">
    <location>
        <begin position="67"/>
        <end position="83"/>
    </location>
</feature>
<feature type="compositionally biased region" description="Basic and acidic residues" evidence="1">
    <location>
        <begin position="122"/>
        <end position="140"/>
    </location>
</feature>
<dbReference type="Proteomes" id="UP001595891">
    <property type="component" value="Unassembled WGS sequence"/>
</dbReference>
<dbReference type="EMBL" id="JBHSFN010000013">
    <property type="protein sequence ID" value="MFC4588701.1"/>
    <property type="molecule type" value="Genomic_DNA"/>
</dbReference>
<evidence type="ECO:0000256" key="2">
    <source>
        <dbReference type="SAM" id="Phobius"/>
    </source>
</evidence>
<protein>
    <submittedName>
        <fullName evidence="3">DUF6114 domain-containing protein</fullName>
    </submittedName>
</protein>
<evidence type="ECO:0000313" key="4">
    <source>
        <dbReference type="Proteomes" id="UP001595891"/>
    </source>
</evidence>
<gene>
    <name evidence="3" type="ORF">ACFO8L_21615</name>
</gene>
<evidence type="ECO:0000313" key="3">
    <source>
        <dbReference type="EMBL" id="MFC4588701.1"/>
    </source>
</evidence>
<name>A0ABV9EGK4_9ACTN</name>
<sequence length="140" mass="14839">MKSWRRSRPFWGGLLTLLAGVEMLSVPFGLDVLPLLLHSAQAGLTYLISITLIVLGPLIWAYPAQRVFLGVVVVLLSILSVLYVNLGGFVAGLVLGLLGGALSAAWTPSGTPAGEPGTIGYDEPRSLRNDPEPEKVHHGS</sequence>
<feature type="region of interest" description="Disordered" evidence="1">
    <location>
        <begin position="108"/>
        <end position="140"/>
    </location>
</feature>
<dbReference type="Pfam" id="PF19609">
    <property type="entry name" value="DUF6114"/>
    <property type="match status" value="1"/>
</dbReference>
<keyword evidence="4" id="KW-1185">Reference proteome</keyword>
<organism evidence="3 4">
    <name type="scientific">Sphaerisporangium corydalis</name>
    <dbReference type="NCBI Taxonomy" id="1441875"/>
    <lineage>
        <taxon>Bacteria</taxon>
        <taxon>Bacillati</taxon>
        <taxon>Actinomycetota</taxon>
        <taxon>Actinomycetes</taxon>
        <taxon>Streptosporangiales</taxon>
        <taxon>Streptosporangiaceae</taxon>
        <taxon>Sphaerisporangium</taxon>
    </lineage>
</organism>
<keyword evidence="2" id="KW-0812">Transmembrane</keyword>
<keyword evidence="2" id="KW-1133">Transmembrane helix</keyword>
<dbReference type="InterPro" id="IPR046096">
    <property type="entry name" value="DUF6114"/>
</dbReference>